<dbReference type="Proteomes" id="UP001600943">
    <property type="component" value="Unassembled WGS sequence"/>
</dbReference>
<organism evidence="2 3">
    <name type="scientific">Blautia hominis</name>
    <dbReference type="NCBI Taxonomy" id="2025493"/>
    <lineage>
        <taxon>Bacteria</taxon>
        <taxon>Bacillati</taxon>
        <taxon>Bacillota</taxon>
        <taxon>Clostridia</taxon>
        <taxon>Lachnospirales</taxon>
        <taxon>Lachnospiraceae</taxon>
        <taxon>Blautia</taxon>
    </lineage>
</organism>
<dbReference type="EMBL" id="BAABYW010000001">
    <property type="protein sequence ID" value="GAA6406960.1"/>
    <property type="molecule type" value="Genomic_DNA"/>
</dbReference>
<feature type="domain" description="N-acetyltransferase" evidence="1">
    <location>
        <begin position="6"/>
        <end position="167"/>
    </location>
</feature>
<evidence type="ECO:0000313" key="3">
    <source>
        <dbReference type="Proteomes" id="UP001600943"/>
    </source>
</evidence>
<name>A0ABQ0B677_9FIRM</name>
<dbReference type="Gene3D" id="3.40.630.30">
    <property type="match status" value="1"/>
</dbReference>
<protein>
    <submittedName>
        <fullName evidence="2">Acetyltransferase</fullName>
    </submittedName>
</protein>
<dbReference type="SUPFAM" id="SSF55729">
    <property type="entry name" value="Acyl-CoA N-acyltransferases (Nat)"/>
    <property type="match status" value="1"/>
</dbReference>
<evidence type="ECO:0000259" key="1">
    <source>
        <dbReference type="PROSITE" id="PS51186"/>
    </source>
</evidence>
<dbReference type="InterPro" id="IPR016181">
    <property type="entry name" value="Acyl_CoA_acyltransferase"/>
</dbReference>
<accession>A0ABQ0B677</accession>
<reference evidence="2 3" key="1">
    <citation type="submission" date="2024-04" db="EMBL/GenBank/DDBJ databases">
        <title>Defined microbial consortia suppress multidrug-resistant proinflammatory Enterobacteriaceae via ecological control.</title>
        <authorList>
            <person name="Furuichi M."/>
            <person name="Kawaguchi T."/>
            <person name="Pust M."/>
            <person name="Yasuma K."/>
            <person name="Plichta D."/>
            <person name="Hasegawa N."/>
            <person name="Ohya T."/>
            <person name="Bhattarai S."/>
            <person name="Sasajima S."/>
            <person name="Aoto Y."/>
            <person name="Tuganbaev T."/>
            <person name="Yaginuma M."/>
            <person name="Ueda M."/>
            <person name="Okahashi N."/>
            <person name="Amafuji K."/>
            <person name="Kiridooshi Y."/>
            <person name="Sugita K."/>
            <person name="Strazar M."/>
            <person name="Skelly A."/>
            <person name="Suda W."/>
            <person name="Hattori M."/>
            <person name="Nakamoto N."/>
            <person name="Caballero S."/>
            <person name="Norman J."/>
            <person name="Olle B."/>
            <person name="Tanoue T."/>
            <person name="Arita M."/>
            <person name="Bucci V."/>
            <person name="Atarashi K."/>
            <person name="Xavier R."/>
            <person name="Honda K."/>
        </authorList>
    </citation>
    <scope>NUCLEOTIDE SEQUENCE [LARGE SCALE GENOMIC DNA]</scope>
    <source>
        <strain evidence="3">k04-0078-D8-1</strain>
    </source>
</reference>
<sequence>MMDTEFHIRKAKDKDIDEIMALYEQARAYMAENGNPGQWTNGYPAREDVETDLNRNVLYICESSDGIEGVFMFCIGEEPNYREIEGGCWLNEEPYGFLHRIASAGRKKGVATFCVQWCLTRCKNMRGDTHQKNKTMQRVFEKNGFKSCGTVYMEDGTPRIAYQKEMGS</sequence>
<comment type="caution">
    <text evidence="2">The sequence shown here is derived from an EMBL/GenBank/DDBJ whole genome shotgun (WGS) entry which is preliminary data.</text>
</comment>
<gene>
    <name evidence="2" type="ORF">K040078D81_10770</name>
</gene>
<dbReference type="PROSITE" id="PS51186">
    <property type="entry name" value="GNAT"/>
    <property type="match status" value="1"/>
</dbReference>
<keyword evidence="3" id="KW-1185">Reference proteome</keyword>
<dbReference type="InterPro" id="IPR000182">
    <property type="entry name" value="GNAT_dom"/>
</dbReference>
<evidence type="ECO:0000313" key="2">
    <source>
        <dbReference type="EMBL" id="GAA6406960.1"/>
    </source>
</evidence>
<proteinExistence type="predicted"/>